<proteinExistence type="predicted"/>
<reference evidence="3" key="1">
    <citation type="submission" date="2019-12" db="UniProtKB">
        <authorList>
            <consortium name="WormBaseParasite"/>
        </authorList>
    </citation>
    <scope>IDENTIFICATION</scope>
</reference>
<name>A0A5S6QP48_TRIMR</name>
<feature type="compositionally biased region" description="Basic and acidic residues" evidence="1">
    <location>
        <begin position="1"/>
        <end position="10"/>
    </location>
</feature>
<sequence length="163" mass="17680">MAERSPEAHRAASSPPEVGANSSFRAKSWEEEIFSVRWSEPFDNEPPRMRRARKEGGTKDATGYPVTLAAGGLLLADSQRRAGKAATINFAHPIANASQPVGSLPKSSCSVGGEWSPARFPNTKSRSPAEGEYSCIDIRLLDVGVRVCEAQFFRSDPSRNVQC</sequence>
<evidence type="ECO:0000313" key="3">
    <source>
        <dbReference type="WBParaSite" id="TMUE_2000009126.1"/>
    </source>
</evidence>
<dbReference type="AlphaFoldDB" id="A0A5S6QP48"/>
<accession>A0A5S6QP48</accession>
<feature type="region of interest" description="Disordered" evidence="1">
    <location>
        <begin position="40"/>
        <end position="63"/>
    </location>
</feature>
<evidence type="ECO:0000313" key="2">
    <source>
        <dbReference type="Proteomes" id="UP000046395"/>
    </source>
</evidence>
<organism evidence="2 3">
    <name type="scientific">Trichuris muris</name>
    <name type="common">Mouse whipworm</name>
    <dbReference type="NCBI Taxonomy" id="70415"/>
    <lineage>
        <taxon>Eukaryota</taxon>
        <taxon>Metazoa</taxon>
        <taxon>Ecdysozoa</taxon>
        <taxon>Nematoda</taxon>
        <taxon>Enoplea</taxon>
        <taxon>Dorylaimia</taxon>
        <taxon>Trichinellida</taxon>
        <taxon>Trichuridae</taxon>
        <taxon>Trichuris</taxon>
    </lineage>
</organism>
<dbReference type="WBParaSite" id="TMUE_2000009126.1">
    <property type="protein sequence ID" value="TMUE_2000009126.1"/>
    <property type="gene ID" value="WBGene00286194"/>
</dbReference>
<dbReference type="Proteomes" id="UP000046395">
    <property type="component" value="Unassembled WGS sequence"/>
</dbReference>
<evidence type="ECO:0000256" key="1">
    <source>
        <dbReference type="SAM" id="MobiDB-lite"/>
    </source>
</evidence>
<protein>
    <submittedName>
        <fullName evidence="3">Uncharacterized protein</fullName>
    </submittedName>
</protein>
<feature type="region of interest" description="Disordered" evidence="1">
    <location>
        <begin position="1"/>
        <end position="24"/>
    </location>
</feature>
<keyword evidence="2" id="KW-1185">Reference proteome</keyword>